<evidence type="ECO:0000256" key="1">
    <source>
        <dbReference type="SAM" id="MobiDB-lite"/>
    </source>
</evidence>
<sequence>DHRLKAIFDAVGRYWPAKVRSRRSLAVVEQEEEEQEEEEGEDEEEETMTEPEDENGQVCEVDAYLAESMGLVSGSPQPPSAYVGTVAYELDAETEQVVPYEAPVPAEGIDLVRELAELEHLVLKACSELLIDELLCLGSERVKHMDTQQTIAADGDFLNDELFQELEAFEAGEAYFVRRGACSNLDIALLEQEGSCSKEGASRPVPVATPARSAAALPVPAVAPTDEVSEEPVQVPAVAPTDDKVSEEPLEVPAVAPTEKASKEPREVPAVAPTEKVSQEPLEVPPAVAPRDKVSEEPGEVPPAVEPVEVPLVAPTDKVSGEADSCPESVSLEVASVSDAASPDVDLLACKVQTRREFQMRDRGNNQTTTPDEDDDALPVMKKPAAKVDGGRKKGWPKGKAKAKAKVKAGAKASDVPGKSDPVPKAKAKARAKSSDVPGQTDPLAKAKAKAVAKPSKDEPGKTDPVPKAKAKAKAGAKSVDVPGKCGDENPKKKGKTASEEPKPGGRKRKSEGDQPTSRTFARRNPPQGDSLILWTAIRDSFYEVVRPFVKAPTKYEDLFWKHCKPKLLELDNTDDYMPVAKDEAAIFLKPVLRLIRAMENDAQMRALLAQKEALLVLRIARMKAHGLDPKAAQEPLSRGASWHSSQTGSQTSTPSKFPTPEKTSGYDDIPETMLVESSPTPDEPLPAQSTQAASPKQAPQPSQAEESDGKPKPEVQAEPSDAKQAAQTKPPKPEIHAEASDANQAAQTKPPKPEIRAEASVAKQAARTNPPKPEIQAEASDAKQAARTNPPKPEIQAEASDAKQAAPSNPQKPRIQPAAALANPEGAPDQIAAAPSKPQPKRLLPTSKAKAKEQDEEYDPGDQPVDPPEQVSKATLMKRLARLCAPREDGTYKIPLDVIETYKNLSSRDEVYRSFEKCGCDPVLFAKRINRKYEEINEKTVETEYEFLTEQEMEEKGWSEKSEYCDEWMYWVAVRVKGSNKKTKRHTVAEILEGGDDEPMEDPELAMEDYPFALEGDGSKG</sequence>
<dbReference type="AlphaFoldDB" id="A0A812ZGD1"/>
<dbReference type="Proteomes" id="UP000601435">
    <property type="component" value="Unassembled WGS sequence"/>
</dbReference>
<evidence type="ECO:0000313" key="3">
    <source>
        <dbReference type="Proteomes" id="UP000601435"/>
    </source>
</evidence>
<feature type="non-terminal residue" evidence="2">
    <location>
        <position position="1022"/>
    </location>
</feature>
<feature type="compositionally biased region" description="Basic and acidic residues" evidence="1">
    <location>
        <begin position="486"/>
        <end position="504"/>
    </location>
</feature>
<feature type="compositionally biased region" description="Acidic residues" evidence="1">
    <location>
        <begin position="29"/>
        <end position="55"/>
    </location>
</feature>
<feature type="region of interest" description="Disordered" evidence="1">
    <location>
        <begin position="223"/>
        <end position="303"/>
    </location>
</feature>
<name>A0A812ZGD1_9DINO</name>
<feature type="compositionally biased region" description="Basic and acidic residues" evidence="1">
    <location>
        <begin position="455"/>
        <end position="467"/>
    </location>
</feature>
<keyword evidence="3" id="KW-1185">Reference proteome</keyword>
<comment type="caution">
    <text evidence="2">The sequence shown here is derived from an EMBL/GenBank/DDBJ whole genome shotgun (WGS) entry which is preliminary data.</text>
</comment>
<feature type="compositionally biased region" description="Basic residues" evidence="1">
    <location>
        <begin position="393"/>
        <end position="409"/>
    </location>
</feature>
<feature type="compositionally biased region" description="Low complexity" evidence="1">
    <location>
        <begin position="642"/>
        <end position="656"/>
    </location>
</feature>
<feature type="region of interest" description="Disordered" evidence="1">
    <location>
        <begin position="631"/>
        <end position="873"/>
    </location>
</feature>
<feature type="region of interest" description="Disordered" evidence="1">
    <location>
        <begin position="358"/>
        <end position="526"/>
    </location>
</feature>
<protein>
    <submittedName>
        <fullName evidence="2">Uncharacterized protein</fullName>
    </submittedName>
</protein>
<feature type="compositionally biased region" description="Polar residues" evidence="1">
    <location>
        <begin position="688"/>
        <end position="705"/>
    </location>
</feature>
<feature type="region of interest" description="Disordered" evidence="1">
    <location>
        <begin position="20"/>
        <end position="56"/>
    </location>
</feature>
<proteinExistence type="predicted"/>
<organism evidence="2 3">
    <name type="scientific">Symbiodinium necroappetens</name>
    <dbReference type="NCBI Taxonomy" id="1628268"/>
    <lineage>
        <taxon>Eukaryota</taxon>
        <taxon>Sar</taxon>
        <taxon>Alveolata</taxon>
        <taxon>Dinophyceae</taxon>
        <taxon>Suessiales</taxon>
        <taxon>Symbiodiniaceae</taxon>
        <taxon>Symbiodinium</taxon>
    </lineage>
</organism>
<dbReference type="EMBL" id="CAJNJA010047375">
    <property type="protein sequence ID" value="CAE7823807.1"/>
    <property type="molecule type" value="Genomic_DNA"/>
</dbReference>
<gene>
    <name evidence="2" type="ORF">SNEC2469_LOCUS24547</name>
</gene>
<reference evidence="2" key="1">
    <citation type="submission" date="2021-02" db="EMBL/GenBank/DDBJ databases">
        <authorList>
            <person name="Dougan E. K."/>
            <person name="Rhodes N."/>
            <person name="Thang M."/>
            <person name="Chan C."/>
        </authorList>
    </citation>
    <scope>NUCLEOTIDE SEQUENCE</scope>
</reference>
<dbReference type="OrthoDB" id="10521538at2759"/>
<evidence type="ECO:0000313" key="2">
    <source>
        <dbReference type="EMBL" id="CAE7823807.1"/>
    </source>
</evidence>
<accession>A0A812ZGD1</accession>
<feature type="non-terminal residue" evidence="2">
    <location>
        <position position="1"/>
    </location>
</feature>